<dbReference type="RefSeq" id="XP_062766351.1">
    <property type="nucleotide sequence ID" value="XM_062912080.1"/>
</dbReference>
<name>A0ABR0HE66_9PEZI</name>
<evidence type="ECO:0000313" key="2">
    <source>
        <dbReference type="EMBL" id="KAK4666385.1"/>
    </source>
</evidence>
<dbReference type="Pfam" id="PF10601">
    <property type="entry name" value="zf-LITAF-like"/>
    <property type="match status" value="1"/>
</dbReference>
<protein>
    <recommendedName>
        <fullName evidence="1">LITAF domain-containing protein</fullName>
    </recommendedName>
</protein>
<proteinExistence type="predicted"/>
<organism evidence="2 3">
    <name type="scientific">Podospora pseudopauciseta</name>
    <dbReference type="NCBI Taxonomy" id="2093780"/>
    <lineage>
        <taxon>Eukaryota</taxon>
        <taxon>Fungi</taxon>
        <taxon>Dikarya</taxon>
        <taxon>Ascomycota</taxon>
        <taxon>Pezizomycotina</taxon>
        <taxon>Sordariomycetes</taxon>
        <taxon>Sordariomycetidae</taxon>
        <taxon>Sordariales</taxon>
        <taxon>Podosporaceae</taxon>
        <taxon>Podospora</taxon>
    </lineage>
</organism>
<accession>A0ABR0HE66</accession>
<feature type="domain" description="LITAF" evidence="1">
    <location>
        <begin position="27"/>
        <end position="90"/>
    </location>
</feature>
<dbReference type="EMBL" id="JAFFHB010000005">
    <property type="protein sequence ID" value="KAK4666385.1"/>
    <property type="molecule type" value="Genomic_DNA"/>
</dbReference>
<sequence length="118" mass="13219">MGQTALNAEPLATPLQMLGNVQFDPSSPPKVKCPFCRQVTTVEREEVRKGTELWRNLCCILSAPFCFCSYVYCWDYVDFFCADCHSKVACQESERTGSGLVVYGPGGQTQMYHWSTTA</sequence>
<dbReference type="GeneID" id="87932423"/>
<dbReference type="Proteomes" id="UP001326199">
    <property type="component" value="Unassembled WGS sequence"/>
</dbReference>
<keyword evidence="3" id="KW-1185">Reference proteome</keyword>
<gene>
    <name evidence="2" type="ORF">QC763_404360</name>
</gene>
<evidence type="ECO:0000313" key="3">
    <source>
        <dbReference type="Proteomes" id="UP001326199"/>
    </source>
</evidence>
<evidence type="ECO:0000259" key="1">
    <source>
        <dbReference type="Pfam" id="PF10601"/>
    </source>
</evidence>
<reference evidence="2 3" key="1">
    <citation type="journal article" date="2023" name="bioRxiv">
        <title>High-quality genome assemblies of four members of thePodospora anserinaspecies complex.</title>
        <authorList>
            <person name="Ament-Velasquez S.L."/>
            <person name="Vogan A.A."/>
            <person name="Wallerman O."/>
            <person name="Hartmann F."/>
            <person name="Gautier V."/>
            <person name="Silar P."/>
            <person name="Giraud T."/>
            <person name="Johannesson H."/>
        </authorList>
    </citation>
    <scope>NUCLEOTIDE SEQUENCE [LARGE SCALE GENOMIC DNA]</scope>
    <source>
        <strain evidence="2 3">CBS 411.78</strain>
    </source>
</reference>
<comment type="caution">
    <text evidence="2">The sequence shown here is derived from an EMBL/GenBank/DDBJ whole genome shotgun (WGS) entry which is preliminary data.</text>
</comment>
<dbReference type="InterPro" id="IPR006629">
    <property type="entry name" value="LITAF"/>
</dbReference>